<dbReference type="Pfam" id="PF13728">
    <property type="entry name" value="TraF"/>
    <property type="match status" value="1"/>
</dbReference>
<proteinExistence type="predicted"/>
<dbReference type="AlphaFoldDB" id="A0A221ZN85"/>
<name>A0A221ZN85_KLEAE</name>
<keyword evidence="2" id="KW-0614">Plasmid</keyword>
<dbReference type="InterPro" id="IPR036249">
    <property type="entry name" value="Thioredoxin-like_sf"/>
</dbReference>
<dbReference type="NCBIfam" id="NF010288">
    <property type="entry name" value="PRK13728.1"/>
    <property type="match status" value="1"/>
</dbReference>
<sequence length="190" mass="20876">MPEDTDMNLRHTVFTVALMTLSLATQASTMDEIKSLWHPQGARASGSLPTSPEDPEAKPLQAKQPVWYRLSNRRQVNLADWKVVLFMQGHCPYCHQFDPVLKSLSARVGFGVMAYTIDGQGDASFPDALPAPPEVMKTFFPNLPVATPTTFLVNVNTLEALPLLQGATDEQGFMARMDTVLQMRGVGNNG</sequence>
<dbReference type="InterPro" id="IPR014109">
    <property type="entry name" value="Thiol-disulphide_isomerase_rbB"/>
</dbReference>
<dbReference type="NCBIfam" id="TIGR02738">
    <property type="entry name" value="TrbB"/>
    <property type="match status" value="1"/>
</dbReference>
<evidence type="ECO:0000313" key="2">
    <source>
        <dbReference type="EMBL" id="ASO63994.1"/>
    </source>
</evidence>
<dbReference type="EMBL" id="KY680213">
    <property type="protein sequence ID" value="ASO63994.1"/>
    <property type="molecule type" value="Genomic_DNA"/>
</dbReference>
<feature type="region of interest" description="Disordered" evidence="1">
    <location>
        <begin position="41"/>
        <end position="60"/>
    </location>
</feature>
<dbReference type="SUPFAM" id="SSF52833">
    <property type="entry name" value="Thioredoxin-like"/>
    <property type="match status" value="1"/>
</dbReference>
<gene>
    <name evidence="2" type="primary">trbB</name>
</gene>
<evidence type="ECO:0000256" key="1">
    <source>
        <dbReference type="SAM" id="MobiDB-lite"/>
    </source>
</evidence>
<geneLocation type="plasmid" evidence="2">
    <name>pN151247-1</name>
</geneLocation>
<accession>A0A221ZN85</accession>
<organism evidence="2">
    <name type="scientific">Klebsiella aerogenes</name>
    <name type="common">Enterobacter aerogenes</name>
    <dbReference type="NCBI Taxonomy" id="548"/>
    <lineage>
        <taxon>Bacteria</taxon>
        <taxon>Pseudomonadati</taxon>
        <taxon>Pseudomonadota</taxon>
        <taxon>Gammaproteobacteria</taxon>
        <taxon>Enterobacterales</taxon>
        <taxon>Enterobacteriaceae</taxon>
        <taxon>Klebsiella/Raoultella group</taxon>
        <taxon>Klebsiella</taxon>
    </lineage>
</organism>
<protein>
    <submittedName>
        <fullName evidence="2">TrbB conjugal transfer protein</fullName>
    </submittedName>
</protein>
<dbReference type="InterPro" id="IPR039555">
    <property type="entry name" value="TraF/TrbB"/>
</dbReference>
<reference evidence="2" key="1">
    <citation type="submission" date="2017-02" db="EMBL/GenBank/DDBJ databases">
        <title>Enterobacter spp. isolates harbouring carbapenemases isolated from food.</title>
        <authorList>
            <person name="Boyd D.A."/>
            <person name="Mataseje L.F."/>
            <person name="Mulvey M.R."/>
        </authorList>
    </citation>
    <scope>NUCLEOTIDE SEQUENCE</scope>
    <source>
        <strain evidence="2">N15-1247</strain>
        <plasmid evidence="2">pN151247-1</plasmid>
    </source>
</reference>